<feature type="compositionally biased region" description="Acidic residues" evidence="1">
    <location>
        <begin position="255"/>
        <end position="266"/>
    </location>
</feature>
<feature type="compositionally biased region" description="Acidic residues" evidence="1">
    <location>
        <begin position="455"/>
        <end position="471"/>
    </location>
</feature>
<dbReference type="PROSITE" id="PS51257">
    <property type="entry name" value="PROKAR_LIPOPROTEIN"/>
    <property type="match status" value="1"/>
</dbReference>
<feature type="region of interest" description="Disordered" evidence="1">
    <location>
        <begin position="361"/>
        <end position="435"/>
    </location>
</feature>
<evidence type="ECO:0008006" key="4">
    <source>
        <dbReference type="Google" id="ProtNLM"/>
    </source>
</evidence>
<feature type="compositionally biased region" description="Acidic residues" evidence="1">
    <location>
        <begin position="195"/>
        <end position="237"/>
    </location>
</feature>
<feature type="region of interest" description="Disordered" evidence="1">
    <location>
        <begin position="128"/>
        <end position="266"/>
    </location>
</feature>
<evidence type="ECO:0000256" key="1">
    <source>
        <dbReference type="SAM" id="MobiDB-lite"/>
    </source>
</evidence>
<dbReference type="AlphaFoldDB" id="A0A2R8C501"/>
<sequence length="780" mass="82449">MVQNNKVLTVSYGTFSCTLEGFDDSFDTMKAIAEYFRDLAADDRYFGAEPPQPDADMLARIAQREISRQVEAHTDAKGIVLRAAEAAPVTAPAAAAPVAPPAAAAVVEAQPEPTPAPVVEPEVAPVEAAPVAEAEPEEAPAVAEKSPDDAPAAEAVEEVVEEVSAEEPTEAPRSEETPVEAPVAGINAEASVAEIAEDTVQDDDAEEMDDQREEEPVAEAQPEADDQQDDVELEAVADEAPITAEVEDAPKVEIEDAADEDTADEVAEAVTDTADDNDEDAALAAIAARVADPEADVPVVEAEPVEKDDTVPAADSIAAKLQRIRAVVSRNEKAAKTETYAEDEHAEDVVTAAASGLNAALQADDEAKAEEEEEDDVSAILGKLDAEEEVEADGAAQEDALFSDLDDDADDAEDELDNILSSDEPAEKPAHPKARVLKVKRSDLEAAIAAGELQAADDDSDADDVEVEAAQDDAASGSSLLPEDEADLMRELAAVEAELNAQSKDEEDELPSMEAAPEKMAQDATEAQEAEFDDGDDNAEDPAIVPVAVSQDDAPKLEADDDDLSRLMATADEKLDDPDTSSSREAYTHLRAAVAAAHAERSAGGTVGTHTSDDDYREDLASVVRPRRPTAKASSPRPRAGGERPAPLKLVAEQRIDVPSESQNRGAVRPRRVASVVADETTGETGKGFAEYASEKGAVTLPDLLEAAAAYMSFVEGREQFSRPQLMNKVRQLDNQSFNREDGLRSFGQLLRDGKIEKAGGGRFVASGDIGFHPNKRAAG</sequence>
<feature type="compositionally biased region" description="Low complexity" evidence="1">
    <location>
        <begin position="636"/>
        <end position="647"/>
    </location>
</feature>
<feature type="region of interest" description="Disordered" evidence="1">
    <location>
        <begin position="660"/>
        <end position="679"/>
    </location>
</feature>
<feature type="compositionally biased region" description="Low complexity" evidence="1">
    <location>
        <begin position="128"/>
        <end position="154"/>
    </location>
</feature>
<protein>
    <recommendedName>
        <fullName evidence="4">Chemotaxis protein CheA</fullName>
    </recommendedName>
</protein>
<feature type="compositionally biased region" description="Acidic residues" evidence="1">
    <location>
        <begin position="155"/>
        <end position="169"/>
    </location>
</feature>
<dbReference type="Proteomes" id="UP000244898">
    <property type="component" value="Unassembled WGS sequence"/>
</dbReference>
<feature type="region of interest" description="Disordered" evidence="1">
    <location>
        <begin position="450"/>
        <end position="648"/>
    </location>
</feature>
<proteinExistence type="predicted"/>
<dbReference type="EMBL" id="ONZG01000002">
    <property type="protein sequence ID" value="SPJ27508.1"/>
    <property type="molecule type" value="Genomic_DNA"/>
</dbReference>
<keyword evidence="3" id="KW-1185">Reference proteome</keyword>
<name>A0A2R8C501_9RHOB</name>
<feature type="compositionally biased region" description="Low complexity" evidence="1">
    <location>
        <begin position="393"/>
        <end position="403"/>
    </location>
</feature>
<gene>
    <name evidence="2" type="ORF">TRM7615_00998</name>
</gene>
<organism evidence="2 3">
    <name type="scientific">Falsiruegeria mediterranea M17</name>
    <dbReference type="NCBI Taxonomy" id="1200281"/>
    <lineage>
        <taxon>Bacteria</taxon>
        <taxon>Pseudomonadati</taxon>
        <taxon>Pseudomonadota</taxon>
        <taxon>Alphaproteobacteria</taxon>
        <taxon>Rhodobacterales</taxon>
        <taxon>Roseobacteraceae</taxon>
        <taxon>Falsiruegeria</taxon>
    </lineage>
</organism>
<dbReference type="OrthoDB" id="7798282at2"/>
<evidence type="ECO:0000313" key="2">
    <source>
        <dbReference type="EMBL" id="SPJ27508.1"/>
    </source>
</evidence>
<feature type="compositionally biased region" description="Acidic residues" evidence="1">
    <location>
        <begin position="363"/>
        <end position="377"/>
    </location>
</feature>
<feature type="compositionally biased region" description="Basic and acidic residues" evidence="1">
    <location>
        <begin position="611"/>
        <end position="620"/>
    </location>
</feature>
<accession>A0A2R8C501</accession>
<feature type="compositionally biased region" description="Acidic residues" evidence="1">
    <location>
        <begin position="404"/>
        <end position="417"/>
    </location>
</feature>
<evidence type="ECO:0000313" key="3">
    <source>
        <dbReference type="Proteomes" id="UP000244898"/>
    </source>
</evidence>
<reference evidence="3" key="1">
    <citation type="submission" date="2018-03" db="EMBL/GenBank/DDBJ databases">
        <authorList>
            <person name="Rodrigo-Torres L."/>
            <person name="Arahal R. D."/>
            <person name="Lucena T."/>
        </authorList>
    </citation>
    <scope>NUCLEOTIDE SEQUENCE [LARGE SCALE GENOMIC DNA]</scope>
    <source>
        <strain evidence="3">CECT 7615</strain>
    </source>
</reference>
<dbReference type="RefSeq" id="WP_108785781.1">
    <property type="nucleotide sequence ID" value="NZ_ONZG01000002.1"/>
</dbReference>
<feature type="compositionally biased region" description="Acidic residues" evidence="1">
    <location>
        <begin position="526"/>
        <end position="540"/>
    </location>
</feature>